<evidence type="ECO:0000313" key="2">
    <source>
        <dbReference type="Proteomes" id="UP000275408"/>
    </source>
</evidence>
<proteinExistence type="predicted"/>
<dbReference type="AlphaFoldDB" id="A0A3M6U5M6"/>
<comment type="caution">
    <text evidence="1">The sequence shown here is derived from an EMBL/GenBank/DDBJ whole genome shotgun (WGS) entry which is preliminary data.</text>
</comment>
<accession>A0A3M6U5M6</accession>
<dbReference type="Proteomes" id="UP000275408">
    <property type="component" value="Unassembled WGS sequence"/>
</dbReference>
<reference evidence="1 2" key="1">
    <citation type="journal article" date="2018" name="Sci. Rep.">
        <title>Comparative analysis of the Pocillopora damicornis genome highlights role of immune system in coral evolution.</title>
        <authorList>
            <person name="Cunning R."/>
            <person name="Bay R.A."/>
            <person name="Gillette P."/>
            <person name="Baker A.C."/>
            <person name="Traylor-Knowles N."/>
        </authorList>
    </citation>
    <scope>NUCLEOTIDE SEQUENCE [LARGE SCALE GENOMIC DNA]</scope>
    <source>
        <strain evidence="1">RSMAS</strain>
        <tissue evidence="1">Whole animal</tissue>
    </source>
</reference>
<protein>
    <submittedName>
        <fullName evidence="1">Uncharacterized protein</fullName>
    </submittedName>
</protein>
<evidence type="ECO:0000313" key="1">
    <source>
        <dbReference type="EMBL" id="RMX48901.1"/>
    </source>
</evidence>
<sequence length="64" mass="7376">MAGISEIYTTKAMLDSQMMHIGKQGKNFLRKTANFKEQIMPKDKYTRIFLGKIEAIVFIILPLI</sequence>
<name>A0A3M6U5M6_POCDA</name>
<organism evidence="1 2">
    <name type="scientific">Pocillopora damicornis</name>
    <name type="common">Cauliflower coral</name>
    <name type="synonym">Millepora damicornis</name>
    <dbReference type="NCBI Taxonomy" id="46731"/>
    <lineage>
        <taxon>Eukaryota</taxon>
        <taxon>Metazoa</taxon>
        <taxon>Cnidaria</taxon>
        <taxon>Anthozoa</taxon>
        <taxon>Hexacorallia</taxon>
        <taxon>Scleractinia</taxon>
        <taxon>Astrocoeniina</taxon>
        <taxon>Pocilloporidae</taxon>
        <taxon>Pocillopora</taxon>
    </lineage>
</organism>
<keyword evidence="2" id="KW-1185">Reference proteome</keyword>
<dbReference type="EMBL" id="RCHS01002222">
    <property type="protein sequence ID" value="RMX48901.1"/>
    <property type="molecule type" value="Genomic_DNA"/>
</dbReference>
<gene>
    <name evidence="1" type="ORF">pdam_00008334</name>
</gene>